<evidence type="ECO:0000313" key="9">
    <source>
        <dbReference type="EMBL" id="RMA57278.1"/>
    </source>
</evidence>
<feature type="transmembrane region" description="Helical" evidence="6">
    <location>
        <begin position="796"/>
        <end position="812"/>
    </location>
</feature>
<dbReference type="Pfam" id="PF01578">
    <property type="entry name" value="Cytochrom_C_asm"/>
    <property type="match status" value="1"/>
</dbReference>
<name>A0A3L9YHA5_9FLAO</name>
<dbReference type="GO" id="GO:0020037">
    <property type="term" value="F:heme binding"/>
    <property type="evidence" value="ECO:0007669"/>
    <property type="project" value="InterPro"/>
</dbReference>
<dbReference type="InterPro" id="IPR007816">
    <property type="entry name" value="ResB-like_domain"/>
</dbReference>
<dbReference type="Pfam" id="PF05140">
    <property type="entry name" value="ResB"/>
    <property type="match status" value="2"/>
</dbReference>
<gene>
    <name evidence="9" type="ORF">BXY75_3166</name>
</gene>
<feature type="transmembrane region" description="Helical" evidence="6">
    <location>
        <begin position="471"/>
        <end position="487"/>
    </location>
</feature>
<feature type="domain" description="ResB-like" evidence="8">
    <location>
        <begin position="342"/>
        <end position="419"/>
    </location>
</feature>
<feature type="transmembrane region" description="Helical" evidence="6">
    <location>
        <begin position="80"/>
        <end position="101"/>
    </location>
</feature>
<feature type="transmembrane region" description="Helical" evidence="6">
    <location>
        <begin position="759"/>
        <end position="784"/>
    </location>
</feature>
<dbReference type="GO" id="GO:0017004">
    <property type="term" value="P:cytochrome complex assembly"/>
    <property type="evidence" value="ECO:0007669"/>
    <property type="project" value="UniProtKB-KW"/>
</dbReference>
<feature type="transmembrane region" description="Helical" evidence="6">
    <location>
        <begin position="819"/>
        <end position="838"/>
    </location>
</feature>
<feature type="transmembrane region" description="Helical" evidence="6">
    <location>
        <begin position="1006"/>
        <end position="1024"/>
    </location>
</feature>
<evidence type="ECO:0000313" key="10">
    <source>
        <dbReference type="Proteomes" id="UP000271339"/>
    </source>
</evidence>
<keyword evidence="5 6" id="KW-0472">Membrane</keyword>
<dbReference type="GO" id="GO:0005886">
    <property type="term" value="C:plasma membrane"/>
    <property type="evidence" value="ECO:0007669"/>
    <property type="project" value="TreeGrafter"/>
</dbReference>
<dbReference type="RefSeq" id="WP_121908692.1">
    <property type="nucleotide sequence ID" value="NZ_REFC01000015.1"/>
</dbReference>
<reference evidence="9 10" key="1">
    <citation type="submission" date="2018-10" db="EMBL/GenBank/DDBJ databases">
        <title>Genomic Encyclopedia of Archaeal and Bacterial Type Strains, Phase II (KMG-II): from individual species to whole genera.</title>
        <authorList>
            <person name="Goeker M."/>
        </authorList>
    </citation>
    <scope>NUCLEOTIDE SEQUENCE [LARGE SCALE GENOMIC DNA]</scope>
    <source>
        <strain evidence="9 10">DSM 23424</strain>
    </source>
</reference>
<feature type="transmembrane region" description="Helical" evidence="6">
    <location>
        <begin position="906"/>
        <end position="926"/>
    </location>
</feature>
<feature type="transmembrane region" description="Helical" evidence="6">
    <location>
        <begin position="966"/>
        <end position="986"/>
    </location>
</feature>
<keyword evidence="2 6" id="KW-0812">Transmembrane</keyword>
<dbReference type="Proteomes" id="UP000271339">
    <property type="component" value="Unassembled WGS sequence"/>
</dbReference>
<sequence length="1033" mass="116406">MKLKKILSSLFSTRAAGVYFILFAAAIGIATFIENDFGTSAAQKVIFKSWWFELLLILFGTTILVNIIKFRMIQQRKWAVFMFHASVIIILIGAGVTRYFGFEGVMHIRENDTSNSFLSAETHLKFQVIKNGTTFKFDEPVLFASLGNNHFKESYSIEGDLIEIEVNNFIPNPKQQIISSSIDGSPILKLVIAGSGGREEYTLEKGQSRRIGGLIYNFSEPALPGAINIKYTDEVLSFNSDRLLTQMVMATQEKDTIRANGSYSPLKLRSLYSDGTNNFVFSEFEPTAKTIIESEDPKVKSESTTAIVMDVSVNGVKKEIIVYGNKGLAGRPSILSFPELNFSAAYGAQEVTVPFNIKLNDFILDKYPGTNSASSYASEVTVIDPAENVNMDYRIYMNNILDYDGYRFFQSSFDRDEKGTYLSVNSDWWGTIISYIGYALLTLGMILTFFSKNTRFYSLIQKTKKLRAKSGTFSLFAALIFSTFGYAQSNSYSTNAISVEHAEEFSSVVVQDFKGRMKPIHTLSRELMRKIARKESWEGLTADQVLLSMFINKQEWYGVRMIKLGKHEDIQKLLGVNGDYASYKDFFSEDGSYKIRDEVRRVYSLEPIDRGVYGKELLKIDERLNILSMMFSGSLLKIIPRTNDPNNTWEAYSNHDHNDGHNHSTVADNFFNSYGSALLEAIKTKNYSHAGHLLEELKEYQRKAGSAVIPSEGKINTEIALNKLNVFTRLAGLYMILGVVLLFFLFVSVFKPNWHLKKIYFVLFSIIVIGFSLHTLGLGMRWYVSGRAPWSNGYESMIYIAWTSTLAGILFTRKSFGGLAATMVLAGTILFVSTLSFLDPEITPLVPVLKSYWLTIHVSLEAGSYGFLMLGAIIGLINLILLVFISESNKTRVKRIVQEMSYISELTLIGGLFMVSVGTYLGGVWANESWGRYWGWDAKETWALVTILVYAFILHMRLIPKLRGLYAYNLATIFGLASVIMTYYGVNYYLSGLHSYATGDPVPIPQWVYIAVACIILISVLAYVRKRKFDIIS</sequence>
<evidence type="ECO:0000256" key="6">
    <source>
        <dbReference type="SAM" id="Phobius"/>
    </source>
</evidence>
<dbReference type="OrthoDB" id="9814290at2"/>
<feature type="transmembrane region" description="Helical" evidence="6">
    <location>
        <begin position="12"/>
        <end position="33"/>
    </location>
</feature>
<feature type="domain" description="Cytochrome c assembly protein" evidence="7">
    <location>
        <begin position="790"/>
        <end position="994"/>
    </location>
</feature>
<dbReference type="PANTHER" id="PTHR30071:SF1">
    <property type="entry name" value="CYTOCHROME B_B6 PROTEIN-RELATED"/>
    <property type="match status" value="1"/>
</dbReference>
<dbReference type="InterPro" id="IPR045062">
    <property type="entry name" value="Cyt_c_biogenesis_CcsA/CcmC"/>
</dbReference>
<comment type="caution">
    <text evidence="9">The sequence shown here is derived from an EMBL/GenBank/DDBJ whole genome shotgun (WGS) entry which is preliminary data.</text>
</comment>
<dbReference type="EMBL" id="REFC01000015">
    <property type="protein sequence ID" value="RMA57278.1"/>
    <property type="molecule type" value="Genomic_DNA"/>
</dbReference>
<evidence type="ECO:0000259" key="7">
    <source>
        <dbReference type="Pfam" id="PF01578"/>
    </source>
</evidence>
<evidence type="ECO:0000256" key="3">
    <source>
        <dbReference type="ARBA" id="ARBA00022748"/>
    </source>
</evidence>
<keyword evidence="4 6" id="KW-1133">Transmembrane helix</keyword>
<feature type="domain" description="ResB-like" evidence="8">
    <location>
        <begin position="76"/>
        <end position="127"/>
    </location>
</feature>
<dbReference type="PANTHER" id="PTHR30071">
    <property type="entry name" value="HEME EXPORTER PROTEIN C"/>
    <property type="match status" value="1"/>
</dbReference>
<keyword evidence="3" id="KW-0201">Cytochrome c-type biogenesis</keyword>
<accession>A0A3L9YHA5</accession>
<evidence type="ECO:0000256" key="2">
    <source>
        <dbReference type="ARBA" id="ARBA00022692"/>
    </source>
</evidence>
<evidence type="ECO:0000259" key="8">
    <source>
        <dbReference type="Pfam" id="PF05140"/>
    </source>
</evidence>
<evidence type="ECO:0000256" key="5">
    <source>
        <dbReference type="ARBA" id="ARBA00023136"/>
    </source>
</evidence>
<feature type="transmembrane region" description="Helical" evidence="6">
    <location>
        <begin position="726"/>
        <end position="747"/>
    </location>
</feature>
<organism evidence="9 10">
    <name type="scientific">Ulvibacter antarcticus</name>
    <dbReference type="NCBI Taxonomy" id="442714"/>
    <lineage>
        <taxon>Bacteria</taxon>
        <taxon>Pseudomonadati</taxon>
        <taxon>Bacteroidota</taxon>
        <taxon>Flavobacteriia</taxon>
        <taxon>Flavobacteriales</taxon>
        <taxon>Flavobacteriaceae</taxon>
        <taxon>Ulvibacter</taxon>
    </lineage>
</organism>
<feature type="transmembrane region" description="Helical" evidence="6">
    <location>
        <begin position="941"/>
        <end position="959"/>
    </location>
</feature>
<comment type="subcellular location">
    <subcellularLocation>
        <location evidence="1">Membrane</location>
        <topology evidence="1">Multi-pass membrane protein</topology>
    </subcellularLocation>
</comment>
<dbReference type="InterPro" id="IPR002541">
    <property type="entry name" value="Cyt_c_assembly"/>
</dbReference>
<keyword evidence="10" id="KW-1185">Reference proteome</keyword>
<feature type="transmembrane region" description="Helical" evidence="6">
    <location>
        <begin position="862"/>
        <end position="885"/>
    </location>
</feature>
<evidence type="ECO:0000256" key="1">
    <source>
        <dbReference type="ARBA" id="ARBA00004141"/>
    </source>
</evidence>
<dbReference type="AlphaFoldDB" id="A0A3L9YHA5"/>
<feature type="transmembrane region" description="Helical" evidence="6">
    <location>
        <begin position="428"/>
        <end position="450"/>
    </location>
</feature>
<proteinExistence type="predicted"/>
<feature type="transmembrane region" description="Helical" evidence="6">
    <location>
        <begin position="45"/>
        <end position="68"/>
    </location>
</feature>
<protein>
    <submittedName>
        <fullName evidence="9">Cytochrome c-type biogenesis protein CcsB</fullName>
    </submittedName>
</protein>
<evidence type="ECO:0000256" key="4">
    <source>
        <dbReference type="ARBA" id="ARBA00022989"/>
    </source>
</evidence>